<gene>
    <name evidence="4" type="ORF">B9J98_08015</name>
</gene>
<evidence type="ECO:0000313" key="4">
    <source>
        <dbReference type="EMBL" id="PUA31050.1"/>
    </source>
</evidence>
<evidence type="ECO:0000256" key="1">
    <source>
        <dbReference type="ARBA" id="ARBA00022670"/>
    </source>
</evidence>
<dbReference type="InterPro" id="IPR009003">
    <property type="entry name" value="Peptidase_S1_PA"/>
</dbReference>
<protein>
    <recommendedName>
        <fullName evidence="3">PDZ domain-containing protein</fullName>
    </recommendedName>
</protein>
<dbReference type="SMART" id="SM00228">
    <property type="entry name" value="PDZ"/>
    <property type="match status" value="1"/>
</dbReference>
<evidence type="ECO:0000313" key="5">
    <source>
        <dbReference type="Proteomes" id="UP000244066"/>
    </source>
</evidence>
<organism evidence="4 5">
    <name type="scientific">Candidatus Terraquivivens tikiterensis</name>
    <dbReference type="NCBI Taxonomy" id="1980982"/>
    <lineage>
        <taxon>Archaea</taxon>
        <taxon>Nitrososphaerota</taxon>
        <taxon>Candidatus Wolframiiraptoraceae</taxon>
        <taxon>Candidatus Terraquivivens</taxon>
    </lineage>
</organism>
<dbReference type="PANTHER" id="PTHR43343:SF3">
    <property type="entry name" value="PROTEASE DO-LIKE 8, CHLOROPLASTIC"/>
    <property type="match status" value="1"/>
</dbReference>
<name>A0A2R7Y0I3_9ARCH</name>
<dbReference type="GO" id="GO:0004252">
    <property type="term" value="F:serine-type endopeptidase activity"/>
    <property type="evidence" value="ECO:0007669"/>
    <property type="project" value="InterPro"/>
</dbReference>
<dbReference type="EMBL" id="NDWU01000030">
    <property type="protein sequence ID" value="PUA31050.1"/>
    <property type="molecule type" value="Genomic_DNA"/>
</dbReference>
<evidence type="ECO:0000256" key="2">
    <source>
        <dbReference type="ARBA" id="ARBA00022801"/>
    </source>
</evidence>
<dbReference type="Proteomes" id="UP000244066">
    <property type="component" value="Unassembled WGS sequence"/>
</dbReference>
<dbReference type="InterPro" id="IPR001478">
    <property type="entry name" value="PDZ"/>
</dbReference>
<dbReference type="InterPro" id="IPR001940">
    <property type="entry name" value="Peptidase_S1C"/>
</dbReference>
<keyword evidence="2" id="KW-0378">Hydrolase</keyword>
<reference evidence="4 5" key="1">
    <citation type="submission" date="2017-04" db="EMBL/GenBank/DDBJ databases">
        <title>Draft Aigarchaeota genome from a New Zealand hot spring.</title>
        <authorList>
            <person name="Reysenbach A.-L."/>
            <person name="Donaho J.A."/>
            <person name="Gerhart J."/>
            <person name="Kelley J.F."/>
            <person name="Kouba K."/>
            <person name="Podar M."/>
            <person name="Stott M."/>
        </authorList>
    </citation>
    <scope>NUCLEOTIDE SEQUENCE [LARGE SCALE GENOMIC DNA]</scope>
    <source>
        <strain evidence="4">NZ13_MG1</strain>
    </source>
</reference>
<accession>A0A2R7Y0I3</accession>
<dbReference type="Gene3D" id="2.40.10.120">
    <property type="match status" value="1"/>
</dbReference>
<evidence type="ECO:0000259" key="3">
    <source>
        <dbReference type="PROSITE" id="PS50106"/>
    </source>
</evidence>
<dbReference type="GO" id="GO:0006508">
    <property type="term" value="P:proteolysis"/>
    <property type="evidence" value="ECO:0007669"/>
    <property type="project" value="UniProtKB-KW"/>
</dbReference>
<keyword evidence="1" id="KW-0645">Protease</keyword>
<feature type="domain" description="PDZ" evidence="3">
    <location>
        <begin position="272"/>
        <end position="339"/>
    </location>
</feature>
<dbReference type="InterPro" id="IPR036034">
    <property type="entry name" value="PDZ_sf"/>
</dbReference>
<dbReference type="PROSITE" id="PS50106">
    <property type="entry name" value="PDZ"/>
    <property type="match status" value="1"/>
</dbReference>
<dbReference type="Gene3D" id="2.30.42.10">
    <property type="match status" value="1"/>
</dbReference>
<comment type="caution">
    <text evidence="4">The sequence shown here is derived from an EMBL/GenBank/DDBJ whole genome shotgun (WGS) entry which is preliminary data.</text>
</comment>
<dbReference type="Pfam" id="PF13180">
    <property type="entry name" value="PDZ_2"/>
    <property type="match status" value="1"/>
</dbReference>
<dbReference type="InterPro" id="IPR051201">
    <property type="entry name" value="Chloro_Bact_Ser_Proteases"/>
</dbReference>
<dbReference type="PANTHER" id="PTHR43343">
    <property type="entry name" value="PEPTIDASE S12"/>
    <property type="match status" value="1"/>
</dbReference>
<proteinExistence type="predicted"/>
<dbReference type="PRINTS" id="PR00834">
    <property type="entry name" value="PROTEASES2C"/>
</dbReference>
<dbReference type="SUPFAM" id="SSF50156">
    <property type="entry name" value="PDZ domain-like"/>
    <property type="match status" value="1"/>
</dbReference>
<dbReference type="SUPFAM" id="SSF50494">
    <property type="entry name" value="Trypsin-like serine proteases"/>
    <property type="match status" value="1"/>
</dbReference>
<dbReference type="Pfam" id="PF13365">
    <property type="entry name" value="Trypsin_2"/>
    <property type="match status" value="1"/>
</dbReference>
<sequence>MPSLRKAVAATLVILASLSMVWFALYTASTLTDLNAKVSELSNDLWKLYDAHKEVLSRLENLEESLTKVTVTKTVVATSPVTEIYERVKDSVVLIRATSPYGTSLGSGFVYDTVGHIITNNHVIEGSYRITVTFLDGTSLAASVVGTDPYSDLAVLKVKPSGTVLKPLRLGNSSELRIGEQIIVVGSPFGLAGSVTTGIVSQKGRLLDTAYGYSIPDVIQFDAAVNPGNSGGPLINMNGEVVGVTTAIESPIRGFVGVGYAIPSTIVARVVPALIEKGRYAHSWLGITGMSMNEEIAEAMKVNVTRGVLITEVVPGGPADRAGLRGGDRSVRIGGQAVKVGGDIVVAVNGIPVRTIEEMLAYLEERTSPGDVVAFSVVRGMQTVQVSVVLGERPPPG</sequence>
<dbReference type="AlphaFoldDB" id="A0A2R7Y0I3"/>